<dbReference type="Pfam" id="PF00614">
    <property type="entry name" value="PLDc"/>
    <property type="match status" value="1"/>
</dbReference>
<comment type="caution">
    <text evidence="9">The sequence shown here is derived from an EMBL/GenBank/DDBJ whole genome shotgun (WGS) entry which is preliminary data.</text>
</comment>
<evidence type="ECO:0000256" key="5">
    <source>
        <dbReference type="ARBA" id="ARBA00023098"/>
    </source>
</evidence>
<evidence type="ECO:0000256" key="3">
    <source>
        <dbReference type="ARBA" id="ARBA00022801"/>
    </source>
</evidence>
<evidence type="ECO:0000313" key="10">
    <source>
        <dbReference type="Proteomes" id="UP001448207"/>
    </source>
</evidence>
<dbReference type="SUPFAM" id="SSF64268">
    <property type="entry name" value="PX domain"/>
    <property type="match status" value="1"/>
</dbReference>
<evidence type="ECO:0000313" key="9">
    <source>
        <dbReference type="EMBL" id="KAL0078610.1"/>
    </source>
</evidence>
<keyword evidence="5" id="KW-0443">Lipid metabolism</keyword>
<dbReference type="SUPFAM" id="SSF56024">
    <property type="entry name" value="Phospholipase D/nuclease"/>
    <property type="match status" value="2"/>
</dbReference>
<proteinExistence type="inferred from homology"/>
<dbReference type="Gene3D" id="3.30.1520.10">
    <property type="entry name" value="Phox-like domain"/>
    <property type="match status" value="1"/>
</dbReference>
<dbReference type="Pfam" id="PF13091">
    <property type="entry name" value="PLDc_2"/>
    <property type="match status" value="1"/>
</dbReference>
<dbReference type="InterPro" id="IPR016555">
    <property type="entry name" value="PLipase_D_euk"/>
</dbReference>
<dbReference type="PIRSF" id="PIRSF009376">
    <property type="entry name" value="Phospholipase_D_euk"/>
    <property type="match status" value="1"/>
</dbReference>
<keyword evidence="4 6" id="KW-0442">Lipid degradation</keyword>
<dbReference type="Gene3D" id="3.30.870.10">
    <property type="entry name" value="Endonuclease Chain A"/>
    <property type="match status" value="2"/>
</dbReference>
<evidence type="ECO:0000256" key="7">
    <source>
        <dbReference type="SAM" id="MobiDB-lite"/>
    </source>
</evidence>
<reference evidence="9 10" key="1">
    <citation type="submission" date="2024-04" db="EMBL/GenBank/DDBJ databases">
        <title>Symmetric and asymmetric DNA N6-adenine methylation regulates different biological responses in Mucorales.</title>
        <authorList>
            <consortium name="Lawrence Berkeley National Laboratory"/>
            <person name="Lax C."/>
            <person name="Mondo S.J."/>
            <person name="Osorio-Concepcion M."/>
            <person name="Muszewska A."/>
            <person name="Corrochano-Luque M."/>
            <person name="Gutierrez G."/>
            <person name="Riley R."/>
            <person name="Lipzen A."/>
            <person name="Guo J."/>
            <person name="Hundley H."/>
            <person name="Amirebrahimi M."/>
            <person name="Ng V."/>
            <person name="Lorenzo-Gutierrez D."/>
            <person name="Binder U."/>
            <person name="Yang J."/>
            <person name="Song Y."/>
            <person name="Canovas D."/>
            <person name="Navarro E."/>
            <person name="Freitag M."/>
            <person name="Gabaldon T."/>
            <person name="Grigoriev I.V."/>
            <person name="Corrochano L.M."/>
            <person name="Nicolas F.E."/>
            <person name="Garre V."/>
        </authorList>
    </citation>
    <scope>NUCLEOTIDE SEQUENCE [LARGE SCALE GENOMIC DNA]</scope>
    <source>
        <strain evidence="9 10">L51</strain>
    </source>
</reference>
<feature type="domain" description="PLD phosphodiesterase" evidence="8">
    <location>
        <begin position="824"/>
        <end position="851"/>
    </location>
</feature>
<dbReference type="SMART" id="SM00155">
    <property type="entry name" value="PLDc"/>
    <property type="match status" value="2"/>
</dbReference>
<dbReference type="InterPro" id="IPR025202">
    <property type="entry name" value="PLD-like_dom"/>
</dbReference>
<evidence type="ECO:0000256" key="2">
    <source>
        <dbReference type="ARBA" id="ARBA00022737"/>
    </source>
</evidence>
<dbReference type="PROSITE" id="PS50035">
    <property type="entry name" value="PLD"/>
    <property type="match status" value="2"/>
</dbReference>
<dbReference type="InterPro" id="IPR001736">
    <property type="entry name" value="PLipase_D/transphosphatidylase"/>
</dbReference>
<gene>
    <name evidence="9" type="ORF">J3Q64DRAFT_1683096</name>
</gene>
<dbReference type="PANTHER" id="PTHR18896">
    <property type="entry name" value="PHOSPHOLIPASE D"/>
    <property type="match status" value="1"/>
</dbReference>
<feature type="domain" description="PLD phosphodiesterase" evidence="8">
    <location>
        <begin position="530"/>
        <end position="557"/>
    </location>
</feature>
<evidence type="ECO:0000256" key="1">
    <source>
        <dbReference type="ARBA" id="ARBA00000798"/>
    </source>
</evidence>
<dbReference type="CDD" id="cd09141">
    <property type="entry name" value="PLDc_vPLD1_2_yPLD_like_2"/>
    <property type="match status" value="1"/>
</dbReference>
<dbReference type="InterPro" id="IPR015679">
    <property type="entry name" value="PLipase_D_fam"/>
</dbReference>
<protein>
    <recommendedName>
        <fullName evidence="6">Phospholipase</fullName>
        <ecNumber evidence="6">3.1.4.4</ecNumber>
    </recommendedName>
</protein>
<evidence type="ECO:0000256" key="6">
    <source>
        <dbReference type="PIRNR" id="PIRNR009376"/>
    </source>
</evidence>
<dbReference type="EMBL" id="JBCLYO010000024">
    <property type="protein sequence ID" value="KAL0078610.1"/>
    <property type="molecule type" value="Genomic_DNA"/>
</dbReference>
<accession>A0ABR3ANH8</accession>
<name>A0ABR3ANH8_PHYBL</name>
<feature type="compositionally biased region" description="Low complexity" evidence="7">
    <location>
        <begin position="955"/>
        <end position="966"/>
    </location>
</feature>
<keyword evidence="2" id="KW-0677">Repeat</keyword>
<feature type="compositionally biased region" description="Low complexity" evidence="7">
    <location>
        <begin position="976"/>
        <end position="994"/>
    </location>
</feature>
<keyword evidence="10" id="KW-1185">Reference proteome</keyword>
<comment type="catalytic activity">
    <reaction evidence="1 6">
        <text>a 1,2-diacyl-sn-glycero-3-phosphocholine + H2O = a 1,2-diacyl-sn-glycero-3-phosphate + choline + H(+)</text>
        <dbReference type="Rhea" id="RHEA:14445"/>
        <dbReference type="ChEBI" id="CHEBI:15354"/>
        <dbReference type="ChEBI" id="CHEBI:15377"/>
        <dbReference type="ChEBI" id="CHEBI:15378"/>
        <dbReference type="ChEBI" id="CHEBI:57643"/>
        <dbReference type="ChEBI" id="CHEBI:58608"/>
        <dbReference type="EC" id="3.1.4.4"/>
    </reaction>
</comment>
<evidence type="ECO:0000256" key="4">
    <source>
        <dbReference type="ARBA" id="ARBA00022963"/>
    </source>
</evidence>
<evidence type="ECO:0000259" key="8">
    <source>
        <dbReference type="PROSITE" id="PS50035"/>
    </source>
</evidence>
<organism evidence="9 10">
    <name type="scientific">Phycomyces blakesleeanus</name>
    <dbReference type="NCBI Taxonomy" id="4837"/>
    <lineage>
        <taxon>Eukaryota</taxon>
        <taxon>Fungi</taxon>
        <taxon>Fungi incertae sedis</taxon>
        <taxon>Mucoromycota</taxon>
        <taxon>Mucoromycotina</taxon>
        <taxon>Mucoromycetes</taxon>
        <taxon>Mucorales</taxon>
        <taxon>Phycomycetaceae</taxon>
        <taxon>Phycomyces</taxon>
    </lineage>
</organism>
<sequence>MPGSCELLRLNEFNMLPSMLLATHFQRDEFGKPRIPVLISQTRVKVSIEPPQQQSRKSRLPRGYYGPSFSITVQYNLGDSVYLPTWVISRRYWDFVKLHYHCRSYDLSWQRIPDFPDLPKRRFRPVFRRETRLVERPNDGTSTIRLQQSRLTGDSRFKDSGVFGADEPDRMIVHNSIDVVEPNQDQICALESYLGQLLQMTVMTSHINRVCKFLEMSALGILLSVIYPEGYHGKEGYLWITSRTDRDPKHSRRWATIKAGVSCGIVKRKTKHVPKWFIVRESYIVCVNDPHEYDFFDVFLVDSQFEVQRVVAGPSQPHPKDSRLHARERKAEHAIWSAAKKLSSGKTTLAIKNLQGALYLGAKDERQSREFESSIQKMARESVWSGLHRFDSYAPIREGCQTTWFVDGRDYLWDVSVAIEHAKESIYIHDWWLRILFMHLPLFLAFSLSLSLLYLRRPATQFPEYRLDQILKRKAEQGVKIYIIIYKEVAVALPLYSHYAKKHLTLLSSNIYVQRHPSRALDVLSKSNLLFWAHHEKICVIDNEIAFIGGIDLCFGRWDTPAHSLVDDNDPSLKPDNTRPQMWPGKDYSNPRILDFHSLDKPFEDNMDRSRLPRMPWHDVSMRVCGQPARDIARHFIQRWNFLRRRKQTAPKRLTPLMVPVPDTVSSLSAKDPRICHPHTSSSCSVQILRSVSPWSIGFANRVEHSIQNAYVSAIHDSEYFIYIVIENKIGAAIVERIIRAKSEGKRWRAIILVPLVPGFPSNVDEAEGSTVRLIMHSQYHSISRGPDSIFGRLREAGIKDPQDYLVFYGLRNWGELNGQFVTEQVYIHAKVMIVDDRTVIMGSANINERSQLGSRDSEIAACVKDTELIDAVIGDTPIKVGRFAQTLRLRLMSEHVGIDVDSVEIGNTFASTGFKDPSSPVHPLPAFITTHKALVEVKPPCISPLDSHSQHPENLQNSQNLQNSHSLHKSHSSHSLHNSHNSQKSHNSHNSQKMPSGAIFDKKRQSKDRHLHFWATLTNDTKDFKACHTSPHRHPNAKTILDLLKNPLSDAFDDFWCGTARGNTDIFRRSFLVMPDNNVQTWDEYDNFVKMAKLFLGRQDVKGNGTQTSAAAASVTTDPVMVFANGQTVRDLLKEIRGHLVIWPLHYMEEEDDANEFVFNMDKLMPIEIFD</sequence>
<feature type="region of interest" description="Disordered" evidence="7">
    <location>
        <begin position="944"/>
        <end position="997"/>
    </location>
</feature>
<dbReference type="InterPro" id="IPR036871">
    <property type="entry name" value="PX_dom_sf"/>
</dbReference>
<dbReference type="EC" id="3.1.4.4" evidence="6"/>
<dbReference type="Proteomes" id="UP001448207">
    <property type="component" value="Unassembled WGS sequence"/>
</dbReference>
<comment type="similarity">
    <text evidence="6">Belongs to the phospholipase D family.</text>
</comment>
<dbReference type="PANTHER" id="PTHR18896:SF76">
    <property type="entry name" value="PHOSPHOLIPASE"/>
    <property type="match status" value="1"/>
</dbReference>
<keyword evidence="3 6" id="KW-0378">Hydrolase</keyword>